<dbReference type="Proteomes" id="UP000640052">
    <property type="component" value="Unassembled WGS sequence"/>
</dbReference>
<accession>A0A919QBL3</accession>
<protein>
    <recommendedName>
        <fullName evidence="1">SnoaL-like domain-containing protein</fullName>
    </recommendedName>
</protein>
<evidence type="ECO:0000313" key="3">
    <source>
        <dbReference type="Proteomes" id="UP000640052"/>
    </source>
</evidence>
<dbReference type="InterPro" id="IPR009959">
    <property type="entry name" value="Cyclase_SnoaL-like"/>
</dbReference>
<comment type="caution">
    <text evidence="2">The sequence shown here is derived from an EMBL/GenBank/DDBJ whole genome shotgun (WGS) entry which is preliminary data.</text>
</comment>
<keyword evidence="3" id="KW-1185">Reference proteome</keyword>
<organism evidence="2 3">
    <name type="scientific">Acrocarpospora phusangensis</name>
    <dbReference type="NCBI Taxonomy" id="1070424"/>
    <lineage>
        <taxon>Bacteria</taxon>
        <taxon>Bacillati</taxon>
        <taxon>Actinomycetota</taxon>
        <taxon>Actinomycetes</taxon>
        <taxon>Streptosporangiales</taxon>
        <taxon>Streptosporangiaceae</taxon>
        <taxon>Acrocarpospora</taxon>
    </lineage>
</organism>
<dbReference type="GO" id="GO:0030638">
    <property type="term" value="P:polyketide metabolic process"/>
    <property type="evidence" value="ECO:0007669"/>
    <property type="project" value="InterPro"/>
</dbReference>
<evidence type="ECO:0000313" key="2">
    <source>
        <dbReference type="EMBL" id="GIH23665.1"/>
    </source>
</evidence>
<proteinExistence type="predicted"/>
<feature type="domain" description="SnoaL-like" evidence="1">
    <location>
        <begin position="10"/>
        <end position="123"/>
    </location>
</feature>
<reference evidence="2" key="1">
    <citation type="submission" date="2021-01" db="EMBL/GenBank/DDBJ databases">
        <title>Whole genome shotgun sequence of Acrocarpospora phusangensis NBRC 108782.</title>
        <authorList>
            <person name="Komaki H."/>
            <person name="Tamura T."/>
        </authorList>
    </citation>
    <scope>NUCLEOTIDE SEQUENCE</scope>
    <source>
        <strain evidence="2">NBRC 108782</strain>
    </source>
</reference>
<dbReference type="InterPro" id="IPR032710">
    <property type="entry name" value="NTF2-like_dom_sf"/>
</dbReference>
<sequence>MTNHEKQSAEELYEAFSKHDREAWLAKFSPTSIWRDVPSGQIHVGASGQEDNYAFWSTPFPNGTVKDVVVHAGDGFAVCEVVGVGTHEGPLQTPGGVVEATGVSASIAICDVHKFSEDGLIVETHRYWDLAGAAAQLGL</sequence>
<evidence type="ECO:0000259" key="1">
    <source>
        <dbReference type="Pfam" id="PF12680"/>
    </source>
</evidence>
<gene>
    <name evidence="2" type="ORF">Aph01nite_19750</name>
</gene>
<dbReference type="RefSeq" id="WP_204040462.1">
    <property type="nucleotide sequence ID" value="NZ_BOOA01000012.1"/>
</dbReference>
<dbReference type="Pfam" id="PF12680">
    <property type="entry name" value="SnoaL_2"/>
    <property type="match status" value="1"/>
</dbReference>
<dbReference type="InterPro" id="IPR037401">
    <property type="entry name" value="SnoaL-like"/>
</dbReference>
<dbReference type="PANTHER" id="PTHR38436:SF1">
    <property type="entry name" value="ESTER CYCLASE"/>
    <property type="match status" value="1"/>
</dbReference>
<dbReference type="AlphaFoldDB" id="A0A919QBL3"/>
<name>A0A919QBL3_9ACTN</name>
<dbReference type="EMBL" id="BOOA01000012">
    <property type="protein sequence ID" value="GIH23665.1"/>
    <property type="molecule type" value="Genomic_DNA"/>
</dbReference>
<dbReference type="Gene3D" id="3.10.450.50">
    <property type="match status" value="1"/>
</dbReference>
<dbReference type="SUPFAM" id="SSF54427">
    <property type="entry name" value="NTF2-like"/>
    <property type="match status" value="1"/>
</dbReference>
<dbReference type="PANTHER" id="PTHR38436">
    <property type="entry name" value="POLYKETIDE CYCLASE SNOAL-LIKE DOMAIN"/>
    <property type="match status" value="1"/>
</dbReference>